<keyword evidence="3" id="KW-1185">Reference proteome</keyword>
<comment type="caution">
    <text evidence="2">The sequence shown here is derived from an EMBL/GenBank/DDBJ whole genome shotgun (WGS) entry which is preliminary data.</text>
</comment>
<keyword evidence="1" id="KW-1133">Transmembrane helix</keyword>
<dbReference type="EMBL" id="MU155170">
    <property type="protein sequence ID" value="KAF9482055.1"/>
    <property type="molecule type" value="Genomic_DNA"/>
</dbReference>
<organism evidence="2 3">
    <name type="scientific">Pholiota conissans</name>
    <dbReference type="NCBI Taxonomy" id="109636"/>
    <lineage>
        <taxon>Eukaryota</taxon>
        <taxon>Fungi</taxon>
        <taxon>Dikarya</taxon>
        <taxon>Basidiomycota</taxon>
        <taxon>Agaricomycotina</taxon>
        <taxon>Agaricomycetes</taxon>
        <taxon>Agaricomycetidae</taxon>
        <taxon>Agaricales</taxon>
        <taxon>Agaricineae</taxon>
        <taxon>Strophariaceae</taxon>
        <taxon>Pholiota</taxon>
    </lineage>
</organism>
<feature type="transmembrane region" description="Helical" evidence="1">
    <location>
        <begin position="21"/>
        <end position="40"/>
    </location>
</feature>
<keyword evidence="1" id="KW-0472">Membrane</keyword>
<accession>A0A9P5Z8C7</accession>
<gene>
    <name evidence="2" type="ORF">BDN70DRAFT_480464</name>
</gene>
<reference evidence="2" key="1">
    <citation type="submission" date="2020-11" db="EMBL/GenBank/DDBJ databases">
        <authorList>
            <consortium name="DOE Joint Genome Institute"/>
            <person name="Ahrendt S."/>
            <person name="Riley R."/>
            <person name="Andreopoulos W."/>
            <person name="Labutti K."/>
            <person name="Pangilinan J."/>
            <person name="Ruiz-Duenas F.J."/>
            <person name="Barrasa J.M."/>
            <person name="Sanchez-Garcia M."/>
            <person name="Camarero S."/>
            <person name="Miyauchi S."/>
            <person name="Serrano A."/>
            <person name="Linde D."/>
            <person name="Babiker R."/>
            <person name="Drula E."/>
            <person name="Ayuso-Fernandez I."/>
            <person name="Pacheco R."/>
            <person name="Padilla G."/>
            <person name="Ferreira P."/>
            <person name="Barriuso J."/>
            <person name="Kellner H."/>
            <person name="Castanera R."/>
            <person name="Alfaro M."/>
            <person name="Ramirez L."/>
            <person name="Pisabarro A.G."/>
            <person name="Kuo A."/>
            <person name="Tritt A."/>
            <person name="Lipzen A."/>
            <person name="He G."/>
            <person name="Yan M."/>
            <person name="Ng V."/>
            <person name="Cullen D."/>
            <person name="Martin F."/>
            <person name="Rosso M.-N."/>
            <person name="Henrissat B."/>
            <person name="Hibbett D."/>
            <person name="Martinez A.T."/>
            <person name="Grigoriev I.V."/>
        </authorList>
    </citation>
    <scope>NUCLEOTIDE SEQUENCE</scope>
    <source>
        <strain evidence="2">CIRM-BRFM 674</strain>
    </source>
</reference>
<dbReference type="AlphaFoldDB" id="A0A9P5Z8C7"/>
<protein>
    <submittedName>
        <fullName evidence="2">Uncharacterized protein</fullName>
    </submittedName>
</protein>
<sequence length="94" mass="10258">MRETLKVGLRSSLRRGLREQMMTMSGTCISMLAAAIYTSISSVQPLSLPGAAQSQNASGYLFTQLPDSHHPIYSLQRKLSSALLVYVSTQSHLS</sequence>
<dbReference type="Proteomes" id="UP000807469">
    <property type="component" value="Unassembled WGS sequence"/>
</dbReference>
<evidence type="ECO:0000256" key="1">
    <source>
        <dbReference type="SAM" id="Phobius"/>
    </source>
</evidence>
<keyword evidence="1" id="KW-0812">Transmembrane</keyword>
<proteinExistence type="predicted"/>
<evidence type="ECO:0000313" key="2">
    <source>
        <dbReference type="EMBL" id="KAF9482055.1"/>
    </source>
</evidence>
<evidence type="ECO:0000313" key="3">
    <source>
        <dbReference type="Proteomes" id="UP000807469"/>
    </source>
</evidence>
<name>A0A9P5Z8C7_9AGAR</name>